<keyword evidence="7" id="KW-0804">Transcription</keyword>
<evidence type="ECO:0000259" key="9">
    <source>
        <dbReference type="PROSITE" id="PS50888"/>
    </source>
</evidence>
<dbReference type="GO" id="GO:0005829">
    <property type="term" value="C:cytosol"/>
    <property type="evidence" value="ECO:0007669"/>
    <property type="project" value="TreeGrafter"/>
</dbReference>
<dbReference type="PROSITE" id="PS50888">
    <property type="entry name" value="BHLH"/>
    <property type="match status" value="1"/>
</dbReference>
<protein>
    <recommendedName>
        <fullName evidence="9">BHLH domain-containing protein</fullName>
    </recommendedName>
</protein>
<dbReference type="InterPro" id="IPR045896">
    <property type="entry name" value="MYC1-like_bHLH"/>
</dbReference>
<dbReference type="Pfam" id="PF01026">
    <property type="entry name" value="TatD_DNase"/>
    <property type="match status" value="1"/>
</dbReference>
<reference evidence="10" key="1">
    <citation type="submission" date="2019-03" db="EMBL/GenBank/DDBJ databases">
        <authorList>
            <person name="Mank J."/>
            <person name="Almeida P."/>
        </authorList>
    </citation>
    <scope>NUCLEOTIDE SEQUENCE</scope>
    <source>
        <strain evidence="10">78183</strain>
    </source>
</reference>
<feature type="domain" description="BHLH" evidence="9">
    <location>
        <begin position="306"/>
        <end position="355"/>
    </location>
</feature>
<dbReference type="AlphaFoldDB" id="A0A6N2NJ65"/>
<keyword evidence="6" id="KW-0805">Transcription regulation</keyword>
<keyword evidence="5" id="KW-0378">Hydrolase</keyword>
<evidence type="ECO:0000256" key="3">
    <source>
        <dbReference type="ARBA" id="ARBA00022722"/>
    </source>
</evidence>
<dbReference type="InterPro" id="IPR032466">
    <property type="entry name" value="Metal_Hydrolase"/>
</dbReference>
<evidence type="ECO:0000256" key="8">
    <source>
        <dbReference type="ARBA" id="ARBA00023242"/>
    </source>
</evidence>
<evidence type="ECO:0000313" key="10">
    <source>
        <dbReference type="EMBL" id="VFU62378.1"/>
    </source>
</evidence>
<proteinExistence type="inferred from homology"/>
<dbReference type="InterPro" id="IPR050891">
    <property type="entry name" value="TatD-type_Hydrolase"/>
</dbReference>
<comment type="similarity">
    <text evidence="2">Belongs to the metallo-dependent hydrolases superfamily. TatD-type hydrolase family.</text>
</comment>
<dbReference type="GO" id="GO:0046872">
    <property type="term" value="F:metal ion binding"/>
    <property type="evidence" value="ECO:0007669"/>
    <property type="project" value="UniProtKB-KW"/>
</dbReference>
<evidence type="ECO:0000256" key="5">
    <source>
        <dbReference type="ARBA" id="ARBA00022801"/>
    </source>
</evidence>
<organism evidence="10">
    <name type="scientific">Salix viminalis</name>
    <name type="common">Common osier</name>
    <name type="synonym">Basket willow</name>
    <dbReference type="NCBI Taxonomy" id="40686"/>
    <lineage>
        <taxon>Eukaryota</taxon>
        <taxon>Viridiplantae</taxon>
        <taxon>Streptophyta</taxon>
        <taxon>Embryophyta</taxon>
        <taxon>Tracheophyta</taxon>
        <taxon>Spermatophyta</taxon>
        <taxon>Magnoliopsida</taxon>
        <taxon>eudicotyledons</taxon>
        <taxon>Gunneridae</taxon>
        <taxon>Pentapetalae</taxon>
        <taxon>rosids</taxon>
        <taxon>fabids</taxon>
        <taxon>Malpighiales</taxon>
        <taxon>Salicaceae</taxon>
        <taxon>Saliceae</taxon>
        <taxon>Salix</taxon>
    </lineage>
</organism>
<evidence type="ECO:0000256" key="1">
    <source>
        <dbReference type="ARBA" id="ARBA00004123"/>
    </source>
</evidence>
<dbReference type="SUPFAM" id="SSF51556">
    <property type="entry name" value="Metallo-dependent hydrolases"/>
    <property type="match status" value="1"/>
</dbReference>
<dbReference type="Pfam" id="PF00010">
    <property type="entry name" value="HLH"/>
    <property type="match status" value="1"/>
</dbReference>
<sequence>MQCSVTAFNSLSPPTSSLPPPIRRIINLHLSLSTSYASFFFFIVTLNMYVETACFEPNNSMAEGVATDDGFCHALPLMAGNGTTNSFEEHLKLSMEEFSMNHYPQEESAAAPVSMEEFQLQNHMAFNNNNTNHHLMQQYATHLLSYDHSSNWDPNIIQFQEMHQGLDQNSSFDATANTPSSLPPDLLNLFNLPRCTSTSTLLPNSSISFTNSAHKAPLGFMGVDNTSVRFDSYPLAPQPHLFRELVQSLPPHGYNLPTPLFGGDQGDDHVDGLSGGGLSYQDGDHGDGVFEFTAEACIGKGIRKTGKVTKHFATERQRREHLNGKYAALRNLVPNPSKNDRASVVGEAIDYIKELLRTVQELKLLVEKKRCGRERIKRRKTEEDGGADVLDNSNIKVEPDQSAYSNGSLRSSWLQRKSKDTEVDVRLIEDEVTIKLIQRKKVNCLLYVSKVLDELQLDLHHAAGGLIGDYYSFLFNTKINEGSCVYASAIANKLIEVVDRQYASSSAAPAAGNIAVNLTDGMFKGIYNGKQYHVADIASVLSRAWNAGVDRVIVTGGSLEESREALSISETDGRLFCTVGVHPTRCKEFEESGDPEKHFQALLSLAKEGMQKGKVVAIGECGLDYDRLHFCPPDIQKKYFEKQFELAHATKLPMFLHMRAAAADFCEIVERNKDRFCGGVTHSFTGSAEDCEKLISFNNMYIGVNGCSLKTPENLAVVSGIPVEKMMIETDSPYCEIKNTHAGMKFVKSTWPSKKKEKHEQDCIVKGRNEPCLVRQVLEVVAGCKGITEIEQMSRTIYYNTCRVFFPQDLDSAADALLSGHMVLREP</sequence>
<keyword evidence="3" id="KW-0540">Nuclease</keyword>
<dbReference type="GO" id="GO:0008296">
    <property type="term" value="F:3'-5'-DNA exonuclease activity"/>
    <property type="evidence" value="ECO:0007669"/>
    <property type="project" value="TreeGrafter"/>
</dbReference>
<dbReference type="InterPro" id="IPR011598">
    <property type="entry name" value="bHLH_dom"/>
</dbReference>
<dbReference type="CDD" id="cd01310">
    <property type="entry name" value="TatD_DNAse"/>
    <property type="match status" value="1"/>
</dbReference>
<dbReference type="InterPro" id="IPR036638">
    <property type="entry name" value="HLH_DNA-bd_sf"/>
</dbReference>
<evidence type="ECO:0000256" key="4">
    <source>
        <dbReference type="ARBA" id="ARBA00022723"/>
    </source>
</evidence>
<evidence type="ECO:0000256" key="6">
    <source>
        <dbReference type="ARBA" id="ARBA00023015"/>
    </source>
</evidence>
<dbReference type="Gene3D" id="3.20.20.140">
    <property type="entry name" value="Metal-dependent hydrolases"/>
    <property type="match status" value="1"/>
</dbReference>
<name>A0A6N2NJ65_SALVM</name>
<dbReference type="EMBL" id="CAADRP010002151">
    <property type="protein sequence ID" value="VFU62378.1"/>
    <property type="molecule type" value="Genomic_DNA"/>
</dbReference>
<dbReference type="Gene3D" id="4.10.280.10">
    <property type="entry name" value="Helix-loop-helix DNA-binding domain"/>
    <property type="match status" value="1"/>
</dbReference>
<dbReference type="GO" id="GO:0046983">
    <property type="term" value="F:protein dimerization activity"/>
    <property type="evidence" value="ECO:0007669"/>
    <property type="project" value="InterPro"/>
</dbReference>
<dbReference type="InterPro" id="IPR001130">
    <property type="entry name" value="TatD-like"/>
</dbReference>
<evidence type="ECO:0000256" key="7">
    <source>
        <dbReference type="ARBA" id="ARBA00023163"/>
    </source>
</evidence>
<dbReference type="FunFam" id="3.20.20.140:FF:000040">
    <property type="entry name" value="Putative tatD related deoxyribonuclease"/>
    <property type="match status" value="1"/>
</dbReference>
<keyword evidence="4" id="KW-0479">Metal-binding</keyword>
<dbReference type="GO" id="GO:0005634">
    <property type="term" value="C:nucleus"/>
    <property type="evidence" value="ECO:0007669"/>
    <property type="project" value="UniProtKB-SubCell"/>
</dbReference>
<gene>
    <name evidence="10" type="ORF">SVIM_LOCUS471687</name>
</gene>
<dbReference type="CDD" id="cd18918">
    <property type="entry name" value="bHLH_AtMYC1_like"/>
    <property type="match status" value="1"/>
</dbReference>
<dbReference type="SUPFAM" id="SSF47459">
    <property type="entry name" value="HLH, helix-loop-helix DNA-binding domain"/>
    <property type="match status" value="1"/>
</dbReference>
<keyword evidence="8" id="KW-0539">Nucleus</keyword>
<comment type="subcellular location">
    <subcellularLocation>
        <location evidence="1">Nucleus</location>
    </subcellularLocation>
</comment>
<evidence type="ECO:0000256" key="2">
    <source>
        <dbReference type="ARBA" id="ARBA00009275"/>
    </source>
</evidence>
<dbReference type="SMART" id="SM00353">
    <property type="entry name" value="HLH"/>
    <property type="match status" value="1"/>
</dbReference>
<accession>A0A6N2NJ65</accession>
<dbReference type="PANTHER" id="PTHR10060:SF15">
    <property type="entry name" value="DEOXYRIBONUCLEASE TATDN1"/>
    <property type="match status" value="1"/>
</dbReference>
<dbReference type="PANTHER" id="PTHR10060">
    <property type="entry name" value="TATD FAMILY DEOXYRIBONUCLEASE"/>
    <property type="match status" value="1"/>
</dbReference>